<dbReference type="AlphaFoldDB" id="A0A4D7QH89"/>
<dbReference type="EMBL" id="CP039865">
    <property type="protein sequence ID" value="QCK84824.1"/>
    <property type="molecule type" value="Genomic_DNA"/>
</dbReference>
<name>A0A4D7QH89_9HYPH</name>
<proteinExistence type="predicted"/>
<organism evidence="1 2">
    <name type="scientific">Phreatobacter aquaticus</name>
    <dbReference type="NCBI Taxonomy" id="2570229"/>
    <lineage>
        <taxon>Bacteria</taxon>
        <taxon>Pseudomonadati</taxon>
        <taxon>Pseudomonadota</taxon>
        <taxon>Alphaproteobacteria</taxon>
        <taxon>Hyphomicrobiales</taxon>
        <taxon>Phreatobacteraceae</taxon>
        <taxon>Phreatobacter</taxon>
    </lineage>
</organism>
<evidence type="ECO:0008006" key="3">
    <source>
        <dbReference type="Google" id="ProtNLM"/>
    </source>
</evidence>
<gene>
    <name evidence="1" type="ORF">E8L99_03010</name>
</gene>
<dbReference type="OrthoDB" id="1550416at2"/>
<keyword evidence="2" id="KW-1185">Reference proteome</keyword>
<sequence>MSSLDAFERELVNQIGRPTQLRPFVCDGSPLDARVFLVGFNPASEMSADFWDFWVPGYGFDKSRWFAEYKRDRATRPLKPGKKSRPAVSPSRRIIEQIVTGLGRHSCLETNVFTFPSPNEASLEQVHRDVALFRWLVETIRPELLIVHGASAAAEIERMSISAETRLVPHFSRGWSYAKASALGLETGQWLASKATQSDSG</sequence>
<accession>A0A4D7QH89</accession>
<reference evidence="1 2" key="1">
    <citation type="submission" date="2019-04" db="EMBL/GenBank/DDBJ databases">
        <title>Phreatobacter aquaticus sp. nov.</title>
        <authorList>
            <person name="Choi A."/>
            <person name="Baek K."/>
        </authorList>
    </citation>
    <scope>NUCLEOTIDE SEQUENCE [LARGE SCALE GENOMIC DNA]</scope>
    <source>
        <strain evidence="1 2">NMCR1094</strain>
    </source>
</reference>
<dbReference type="RefSeq" id="WP_137098158.1">
    <property type="nucleotide sequence ID" value="NZ_CP039865.1"/>
</dbReference>
<evidence type="ECO:0000313" key="2">
    <source>
        <dbReference type="Proteomes" id="UP000298588"/>
    </source>
</evidence>
<dbReference type="Proteomes" id="UP000298588">
    <property type="component" value="Chromosome"/>
</dbReference>
<evidence type="ECO:0000313" key="1">
    <source>
        <dbReference type="EMBL" id="QCK84824.1"/>
    </source>
</evidence>
<dbReference type="KEGG" id="paqt:E8L99_03010"/>
<protein>
    <recommendedName>
        <fullName evidence="3">Uracil-DNA glycosylase-like domain-containing protein</fullName>
    </recommendedName>
</protein>